<dbReference type="GO" id="GO:0003841">
    <property type="term" value="F:1-acylglycerol-3-phosphate O-acyltransferase activity"/>
    <property type="evidence" value="ECO:0007669"/>
    <property type="project" value="TreeGrafter"/>
</dbReference>
<dbReference type="PANTHER" id="PTHR10434">
    <property type="entry name" value="1-ACYL-SN-GLYCEROL-3-PHOSPHATE ACYLTRANSFERASE"/>
    <property type="match status" value="1"/>
</dbReference>
<feature type="domain" description="Phospholipid/glycerol acyltransferase" evidence="4">
    <location>
        <begin position="47"/>
        <end position="159"/>
    </location>
</feature>
<dbReference type="CDD" id="cd07989">
    <property type="entry name" value="LPLAT_AGPAT-like"/>
    <property type="match status" value="1"/>
</dbReference>
<evidence type="ECO:0000256" key="1">
    <source>
        <dbReference type="ARBA" id="ARBA00005189"/>
    </source>
</evidence>
<name>A0A9D1CGD1_AQUAO</name>
<dbReference type="SMART" id="SM00563">
    <property type="entry name" value="PlsC"/>
    <property type="match status" value="1"/>
</dbReference>
<organism evidence="5 6">
    <name type="scientific">Aquifex aeolicus</name>
    <dbReference type="NCBI Taxonomy" id="63363"/>
    <lineage>
        <taxon>Bacteria</taxon>
        <taxon>Pseudomonadati</taxon>
        <taxon>Aquificota</taxon>
        <taxon>Aquificia</taxon>
        <taxon>Aquificales</taxon>
        <taxon>Aquificaceae</taxon>
        <taxon>Aquifex</taxon>
    </lineage>
</organism>
<dbReference type="PANTHER" id="PTHR10434:SF40">
    <property type="entry name" value="1-ACYL-SN-GLYCEROL-3-PHOSPHATE ACYLTRANSFERASE"/>
    <property type="match status" value="1"/>
</dbReference>
<evidence type="ECO:0000256" key="2">
    <source>
        <dbReference type="ARBA" id="ARBA00022679"/>
    </source>
</evidence>
<evidence type="ECO:0000259" key="4">
    <source>
        <dbReference type="SMART" id="SM00563"/>
    </source>
</evidence>
<comment type="caution">
    <text evidence="5">The sequence shown here is derived from an EMBL/GenBank/DDBJ whole genome shotgun (WGS) entry which is preliminary data.</text>
</comment>
<comment type="pathway">
    <text evidence="1">Lipid metabolism.</text>
</comment>
<accession>A0A9D1CGD1</accession>
<dbReference type="AlphaFoldDB" id="A0A9D1CGD1"/>
<dbReference type="SUPFAM" id="SSF69593">
    <property type="entry name" value="Glycerol-3-phosphate (1)-acyltransferase"/>
    <property type="match status" value="1"/>
</dbReference>
<keyword evidence="2" id="KW-0808">Transferase</keyword>
<proteinExistence type="predicted"/>
<keyword evidence="3 5" id="KW-0012">Acyltransferase</keyword>
<evidence type="ECO:0000313" key="5">
    <source>
        <dbReference type="EMBL" id="HIP98408.1"/>
    </source>
</evidence>
<dbReference type="InterPro" id="IPR002123">
    <property type="entry name" value="Plipid/glycerol_acylTrfase"/>
</dbReference>
<evidence type="ECO:0000256" key="3">
    <source>
        <dbReference type="ARBA" id="ARBA00023315"/>
    </source>
</evidence>
<dbReference type="Pfam" id="PF01553">
    <property type="entry name" value="Acyltransferase"/>
    <property type="match status" value="1"/>
</dbReference>
<dbReference type="EMBL" id="DQVE01000036">
    <property type="protein sequence ID" value="HIP98408.1"/>
    <property type="molecule type" value="Genomic_DNA"/>
</dbReference>
<evidence type="ECO:0000313" key="6">
    <source>
        <dbReference type="Proteomes" id="UP000606463"/>
    </source>
</evidence>
<dbReference type="Proteomes" id="UP000606463">
    <property type="component" value="Unassembled WGS sequence"/>
</dbReference>
<sequence length="219" mass="25160">MSGRCSLRPFGRFFFKPLWFYLLSPLFRKVFKIKAYGSEVLESKEPLIIAPNHRSYIDPPLIASLSPEPLVFLAKKELFEGKLKNWLFRNMNSIPVDRSKADFNALNEAVGRLKEGCKVCIFPEGRRAPQRGFLKPKPGIGYLVAKTQVPVVPVYIHNSTEILSSDNKHFRIPKREVIVIFGKPIEFGYVEDSPRGYKKVANLVMEEIKELSKKVKEYL</sequence>
<dbReference type="GO" id="GO:0006654">
    <property type="term" value="P:phosphatidic acid biosynthetic process"/>
    <property type="evidence" value="ECO:0007669"/>
    <property type="project" value="TreeGrafter"/>
</dbReference>
<gene>
    <name evidence="5" type="ORF">EYH37_03450</name>
</gene>
<protein>
    <submittedName>
        <fullName evidence="5">1-acyl-sn-glycerol-3-phosphate acyltransferase</fullName>
    </submittedName>
</protein>
<reference evidence="5" key="1">
    <citation type="journal article" date="2020" name="ISME J.">
        <title>Gammaproteobacteria mediating utilization of methyl-, sulfur- and petroleum organic compounds in deep ocean hydrothermal plumes.</title>
        <authorList>
            <person name="Zhou Z."/>
            <person name="Liu Y."/>
            <person name="Pan J."/>
            <person name="Cron B.R."/>
            <person name="Toner B.M."/>
            <person name="Anantharaman K."/>
            <person name="Breier J.A."/>
            <person name="Dick G.J."/>
            <person name="Li M."/>
        </authorList>
    </citation>
    <scope>NUCLEOTIDE SEQUENCE</scope>
    <source>
        <strain evidence="5">SZUA-1501</strain>
    </source>
</reference>